<gene>
    <name evidence="1" type="ORF">HSEST_2165</name>
</gene>
<reference evidence="1 2" key="1">
    <citation type="submission" date="2020-11" db="EMBL/GenBank/DDBJ databases">
        <title>Carbohydrate-dependent, anaerobic sulfur respiration: A novel catabolism in halophilic archaea.</title>
        <authorList>
            <person name="Sorokin D.Y."/>
            <person name="Messina E."/>
            <person name="Smedile F."/>
            <person name="La Cono V."/>
            <person name="Hallsworth J.E."/>
            <person name="Yakimov M.M."/>
        </authorList>
    </citation>
    <scope>NUCLEOTIDE SEQUENCE [LARGE SCALE GENOMIC DNA]</scope>
    <source>
        <strain evidence="1 2">HSR-Est</strain>
    </source>
</reference>
<dbReference type="InterPro" id="IPR043830">
    <property type="entry name" value="DUF5807"/>
</dbReference>
<organism evidence="1 2">
    <name type="scientific">Halapricum desulfuricans</name>
    <dbReference type="NCBI Taxonomy" id="2841257"/>
    <lineage>
        <taxon>Archaea</taxon>
        <taxon>Methanobacteriati</taxon>
        <taxon>Methanobacteriota</taxon>
        <taxon>Stenosarchaea group</taxon>
        <taxon>Halobacteria</taxon>
        <taxon>Halobacteriales</taxon>
        <taxon>Haloarculaceae</taxon>
        <taxon>Halapricum</taxon>
    </lineage>
</organism>
<dbReference type="EMBL" id="CP064791">
    <property type="protein sequence ID" value="QSG15680.1"/>
    <property type="molecule type" value="Genomic_DNA"/>
</dbReference>
<evidence type="ECO:0000313" key="2">
    <source>
        <dbReference type="Proteomes" id="UP000663292"/>
    </source>
</evidence>
<name>A0A897NMD6_9EURY</name>
<protein>
    <submittedName>
        <fullName evidence="1">Uncharacterized protein</fullName>
    </submittedName>
</protein>
<dbReference type="Pfam" id="PF19123">
    <property type="entry name" value="DUF5807"/>
    <property type="match status" value="1"/>
</dbReference>
<sequence>MLLQLLSVRIGSLFHADRLLIGMSKRSEFLAGERPDDIAFFLHEDAVENLDALEDYAETVEDGVVLVLPGENGRNAFQKAAGTDPMELAQAAMGTDGTVESDLTGGVCPVAGDDPDADHTTRFVFAFAEEQNEEVGGLYAEGDVVHAYAVCNCGQRYSQKWVVGER</sequence>
<proteinExistence type="predicted"/>
<accession>A0A897NMD6</accession>
<dbReference type="AlphaFoldDB" id="A0A897NMD6"/>
<dbReference type="Proteomes" id="UP000663292">
    <property type="component" value="Chromosome"/>
</dbReference>
<keyword evidence="2" id="KW-1185">Reference proteome</keyword>
<evidence type="ECO:0000313" key="1">
    <source>
        <dbReference type="EMBL" id="QSG15680.1"/>
    </source>
</evidence>